<evidence type="ECO:0000313" key="3">
    <source>
        <dbReference type="Proteomes" id="UP001316803"/>
    </source>
</evidence>
<evidence type="ECO:0000256" key="1">
    <source>
        <dbReference type="SAM" id="MobiDB-lite"/>
    </source>
</evidence>
<comment type="caution">
    <text evidence="2">The sequence shown here is derived from an EMBL/GenBank/DDBJ whole genome shotgun (WGS) entry which is preliminary data.</text>
</comment>
<feature type="region of interest" description="Disordered" evidence="1">
    <location>
        <begin position="221"/>
        <end position="332"/>
    </location>
</feature>
<dbReference type="AlphaFoldDB" id="A0AAN8IAW7"/>
<organism evidence="2 3">
    <name type="scientific">Knufia fluminis</name>
    <dbReference type="NCBI Taxonomy" id="191047"/>
    <lineage>
        <taxon>Eukaryota</taxon>
        <taxon>Fungi</taxon>
        <taxon>Dikarya</taxon>
        <taxon>Ascomycota</taxon>
        <taxon>Pezizomycotina</taxon>
        <taxon>Eurotiomycetes</taxon>
        <taxon>Chaetothyriomycetidae</taxon>
        <taxon>Chaetothyriales</taxon>
        <taxon>Trichomeriaceae</taxon>
        <taxon>Knufia</taxon>
    </lineage>
</organism>
<evidence type="ECO:0000313" key="2">
    <source>
        <dbReference type="EMBL" id="KAK5957291.1"/>
    </source>
</evidence>
<sequence>MESFMQSPQPRISIATTQLVFESGLSGKNVLAFEKQVLPKKPYGSVVDFDPDVHRKVIDELLESSTGSTHREARQRALISLLGDIGYSLGYRIRALECRPFKNEDMNAGERIDAEISDTEFLRPARRSTQAGRRSLRDVLQDVTPKSNAMVSDKTEAPTGYKFHCVIPDCRQKSAVATIGGLRDHLVRNHYFSEKECTEILSKSKVKPEDVKLKQLFGPYPEEDLLKDHPQPGKMQVGRTKKKSQSKSPHGSVVGTNINQEQGSAEIEKTAAADPAMDIHGGTQDDDEDVAANTIPMDIGNVTEDDNANPSGLTGRRASSEEQRSIGGPGSL</sequence>
<dbReference type="EMBL" id="JAKLMC020000003">
    <property type="protein sequence ID" value="KAK5957291.1"/>
    <property type="molecule type" value="Genomic_DNA"/>
</dbReference>
<proteinExistence type="predicted"/>
<protein>
    <submittedName>
        <fullName evidence="2">Uncharacterized protein</fullName>
    </submittedName>
</protein>
<keyword evidence="3" id="KW-1185">Reference proteome</keyword>
<name>A0AAN8IAW7_9EURO</name>
<accession>A0AAN8IAW7</accession>
<dbReference type="Proteomes" id="UP001316803">
    <property type="component" value="Unassembled WGS sequence"/>
</dbReference>
<gene>
    <name evidence="2" type="ORF">OHC33_001663</name>
</gene>
<reference evidence="2 3" key="1">
    <citation type="submission" date="2022-12" db="EMBL/GenBank/DDBJ databases">
        <title>Genomic features and morphological characterization of a novel Knufia sp. strain isolated from spacecraft assembly facility.</title>
        <authorList>
            <person name="Teixeira M."/>
            <person name="Chander A.M."/>
            <person name="Stajich J.E."/>
            <person name="Venkateswaran K."/>
        </authorList>
    </citation>
    <scope>NUCLEOTIDE SEQUENCE [LARGE SCALE GENOMIC DNA]</scope>
    <source>
        <strain evidence="2 3">FJI-L2-BK-P2</strain>
    </source>
</reference>
<feature type="compositionally biased region" description="Polar residues" evidence="1">
    <location>
        <begin position="246"/>
        <end position="263"/>
    </location>
</feature>